<keyword evidence="2" id="KW-1185">Reference proteome</keyword>
<proteinExistence type="predicted"/>
<dbReference type="AlphaFoldDB" id="A0A812EHK2"/>
<dbReference type="Proteomes" id="UP000597762">
    <property type="component" value="Unassembled WGS sequence"/>
</dbReference>
<evidence type="ECO:0000313" key="1">
    <source>
        <dbReference type="EMBL" id="CAE1325935.1"/>
    </source>
</evidence>
<dbReference type="Pfam" id="PF18017">
    <property type="entry name" value="SAM_4"/>
    <property type="match status" value="1"/>
</dbReference>
<gene>
    <name evidence="1" type="ORF">SPHA_75524</name>
</gene>
<reference evidence="1" key="1">
    <citation type="submission" date="2021-01" db="EMBL/GenBank/DDBJ databases">
        <authorList>
            <person name="Li R."/>
            <person name="Bekaert M."/>
        </authorList>
    </citation>
    <scope>NUCLEOTIDE SEQUENCE</scope>
    <source>
        <strain evidence="1">Farmed</strain>
    </source>
</reference>
<organism evidence="1 2">
    <name type="scientific">Acanthosepion pharaonis</name>
    <name type="common">Pharaoh cuttlefish</name>
    <name type="synonym">Sepia pharaonis</name>
    <dbReference type="NCBI Taxonomy" id="158019"/>
    <lineage>
        <taxon>Eukaryota</taxon>
        <taxon>Metazoa</taxon>
        <taxon>Spiralia</taxon>
        <taxon>Lophotrochozoa</taxon>
        <taxon>Mollusca</taxon>
        <taxon>Cephalopoda</taxon>
        <taxon>Coleoidea</taxon>
        <taxon>Decapodiformes</taxon>
        <taxon>Sepiida</taxon>
        <taxon>Sepiina</taxon>
        <taxon>Sepiidae</taxon>
        <taxon>Acanthosepion</taxon>
    </lineage>
</organism>
<evidence type="ECO:0000313" key="2">
    <source>
        <dbReference type="Proteomes" id="UP000597762"/>
    </source>
</evidence>
<accession>A0A812EHK2</accession>
<protein>
    <recommendedName>
        <fullName evidence="3">SAM domain-containing protein</fullName>
    </recommendedName>
</protein>
<dbReference type="InterPro" id="IPR013761">
    <property type="entry name" value="SAM/pointed_sf"/>
</dbReference>
<dbReference type="OrthoDB" id="8195376at2759"/>
<evidence type="ECO:0008006" key="3">
    <source>
        <dbReference type="Google" id="ProtNLM"/>
    </source>
</evidence>
<sequence>MTPEDWELFFIEAGLSTDSAKTHATRFADEKLTIESLQMLDRSMLRELGVALMGEALCIIKQAKEATTQTTRIQALAAKPLHLNREMTPQQFRKFRIDWDVFTKMTNMPSSQANIHLYNCADETVQNAIINTHPNFFTTDPDMLLDIVEALVTQRSSPTVHHLAFSSMSQDADEPIQSYLVRLRAVAVDCNFTCPSCEHDLSDIYVKNQIIRGIANDTLQADLLAKAGALKSLEQNIRHAEAFESALRDQTSMAGASDTAAARLSTYRRQKGTPQANEGIRTSTYCKCNVKPNHQACLGCGSHQHGSSGTGSRWLKCPAWGQT</sequence>
<dbReference type="PANTHER" id="PTHR33198">
    <property type="entry name" value="ANK_REP_REGION DOMAIN-CONTAINING PROTEIN-RELATED"/>
    <property type="match status" value="1"/>
</dbReference>
<dbReference type="EMBL" id="CAHIKZ030005462">
    <property type="protein sequence ID" value="CAE1325935.1"/>
    <property type="molecule type" value="Genomic_DNA"/>
</dbReference>
<comment type="caution">
    <text evidence="1">The sequence shown here is derived from an EMBL/GenBank/DDBJ whole genome shotgun (WGS) entry which is preliminary data.</text>
</comment>
<dbReference type="Gene3D" id="1.10.150.50">
    <property type="entry name" value="Transcription Factor, Ets-1"/>
    <property type="match status" value="1"/>
</dbReference>
<name>A0A812EHK2_ACAPH</name>